<dbReference type="eggNOG" id="ENOG5032S0P">
    <property type="taxonomic scope" value="Bacteria"/>
</dbReference>
<dbReference type="EMBL" id="CP003060">
    <property type="protein sequence ID" value="AEP28596.1"/>
    <property type="molecule type" value="Genomic_DNA"/>
</dbReference>
<name>G4QFH1_GLANF</name>
<reference evidence="2 3" key="1">
    <citation type="journal article" date="2011" name="J. Bacteriol.">
        <title>Complete genome sequence of seawater bacterium Glaciecola nitratireducens FR1064T.</title>
        <authorList>
            <person name="Bian F."/>
            <person name="Qin Q.L."/>
            <person name="Xie B.B."/>
            <person name="Shu Y.L."/>
            <person name="Zhang X.Y."/>
            <person name="Yu Y."/>
            <person name="Chen B."/>
            <person name="Chen X.L."/>
            <person name="Zhou B.C."/>
            <person name="Zhang Y.Z."/>
        </authorList>
    </citation>
    <scope>NUCLEOTIDE SEQUENCE [LARGE SCALE GENOMIC DNA]</scope>
    <source>
        <strain evidence="3">JCM 12485 / KCTC 12276 / FR1064</strain>
    </source>
</reference>
<dbReference type="OrthoDB" id="7061905at2"/>
<dbReference type="RefSeq" id="WP_014107473.1">
    <property type="nucleotide sequence ID" value="NC_016041.1"/>
</dbReference>
<dbReference type="HOGENOM" id="CLU_100980_0_0_6"/>
<dbReference type="Proteomes" id="UP000009282">
    <property type="component" value="Chromosome"/>
</dbReference>
<keyword evidence="1" id="KW-0472">Membrane</keyword>
<evidence type="ECO:0000313" key="2">
    <source>
        <dbReference type="EMBL" id="AEP28596.1"/>
    </source>
</evidence>
<gene>
    <name evidence="2" type="ordered locus">GNIT_0442</name>
</gene>
<feature type="transmembrane region" description="Helical" evidence="1">
    <location>
        <begin position="46"/>
        <end position="66"/>
    </location>
</feature>
<keyword evidence="1" id="KW-0812">Transmembrane</keyword>
<dbReference type="STRING" id="1085623.GNIT_0442"/>
<evidence type="ECO:0008006" key="4">
    <source>
        <dbReference type="Google" id="ProtNLM"/>
    </source>
</evidence>
<protein>
    <recommendedName>
        <fullName evidence="4">DUF2982 domain-containing protein</fullName>
    </recommendedName>
</protein>
<keyword evidence="3" id="KW-1185">Reference proteome</keyword>
<evidence type="ECO:0000256" key="1">
    <source>
        <dbReference type="SAM" id="Phobius"/>
    </source>
</evidence>
<organism evidence="2 3">
    <name type="scientific">Glaciecola nitratireducens (strain JCM 12485 / KCTC 12276 / FR1064)</name>
    <dbReference type="NCBI Taxonomy" id="1085623"/>
    <lineage>
        <taxon>Bacteria</taxon>
        <taxon>Pseudomonadati</taxon>
        <taxon>Pseudomonadota</taxon>
        <taxon>Gammaproteobacteria</taxon>
        <taxon>Alteromonadales</taxon>
        <taxon>Alteromonadaceae</taxon>
        <taxon>Brumicola</taxon>
    </lineage>
</organism>
<dbReference type="InterPro" id="IPR021367">
    <property type="entry name" value="DUF2982"/>
</dbReference>
<dbReference type="KEGG" id="gni:GNIT_0442"/>
<evidence type="ECO:0000313" key="3">
    <source>
        <dbReference type="Proteomes" id="UP000009282"/>
    </source>
</evidence>
<proteinExistence type="predicted"/>
<accession>G4QFH1</accession>
<sequence length="232" mass="26034">MSGTKFESESIFIKAASTHNGLTSILIGSGLILLGALACISLPKLFFLPGVFVISGGIVGLIIGWFKLKEPKHSLELTREHIIYYHRRGKWRISWENIQRVDVPRITKGIEQVELEMIGFRLRDADVFLDEISPRLITYLLMEQRPLTMQNRDANCTSGQCYGSDMIEDDKFVRASGEGIKGISAMFGNRMNKLRNQLGYDVFISSNEIDREAMQFIALIKDCQAAAAKAKA</sequence>
<dbReference type="Pfam" id="PF11201">
    <property type="entry name" value="DUF2982"/>
    <property type="match status" value="1"/>
</dbReference>
<feature type="transmembrane region" description="Helical" evidence="1">
    <location>
        <begin position="21"/>
        <end position="40"/>
    </location>
</feature>
<keyword evidence="1" id="KW-1133">Transmembrane helix</keyword>
<dbReference type="AlphaFoldDB" id="G4QFH1"/>